<dbReference type="OrthoDB" id="1047367at2759"/>
<dbReference type="STRING" id="671987.R0IMW0"/>
<dbReference type="SUPFAM" id="SSF51905">
    <property type="entry name" value="FAD/NAD(P)-binding domain"/>
    <property type="match status" value="1"/>
</dbReference>
<dbReference type="HOGENOM" id="CLU_014528_0_0_1"/>
<dbReference type="Pfam" id="PF01494">
    <property type="entry name" value="FAD_binding_3"/>
    <property type="match status" value="1"/>
</dbReference>
<keyword evidence="3" id="KW-0274">FAD</keyword>
<dbReference type="SUPFAM" id="SSF54373">
    <property type="entry name" value="FAD-linked reductases, C-terminal domain"/>
    <property type="match status" value="1"/>
</dbReference>
<evidence type="ECO:0000256" key="5">
    <source>
        <dbReference type="ARBA" id="ARBA00023033"/>
    </source>
</evidence>
<proteinExistence type="inferred from homology"/>
<dbReference type="SUPFAM" id="SSF160104">
    <property type="entry name" value="Acetoacetate decarboxylase-like"/>
    <property type="match status" value="1"/>
</dbReference>
<dbReference type="InterPro" id="IPR010451">
    <property type="entry name" value="Acetoacetate_decarboxylase"/>
</dbReference>
<keyword evidence="5" id="KW-0503">Monooxygenase</keyword>
<keyword evidence="2" id="KW-0285">Flavoprotein</keyword>
<evidence type="ECO:0000256" key="1">
    <source>
        <dbReference type="ARBA" id="ARBA00007992"/>
    </source>
</evidence>
<evidence type="ECO:0000256" key="2">
    <source>
        <dbReference type="ARBA" id="ARBA00022630"/>
    </source>
</evidence>
<dbReference type="PANTHER" id="PTHR13789:SF261">
    <property type="entry name" value="HYDROXYLASE, PUTATIVE (AFU_ORTHOLOGUE AFUA_7G00590)-RELATED"/>
    <property type="match status" value="1"/>
</dbReference>
<evidence type="ECO:0000259" key="6">
    <source>
        <dbReference type="Pfam" id="PF01494"/>
    </source>
</evidence>
<keyword evidence="4" id="KW-0560">Oxidoreductase</keyword>
<dbReference type="PRINTS" id="PR00420">
    <property type="entry name" value="RNGMNOXGNASE"/>
</dbReference>
<dbReference type="GO" id="GO:0016829">
    <property type="term" value="F:lyase activity"/>
    <property type="evidence" value="ECO:0007669"/>
    <property type="project" value="InterPro"/>
</dbReference>
<evidence type="ECO:0000313" key="8">
    <source>
        <dbReference type="Proteomes" id="UP000016935"/>
    </source>
</evidence>
<dbReference type="Proteomes" id="UP000016935">
    <property type="component" value="Unassembled WGS sequence"/>
</dbReference>
<dbReference type="InterPro" id="IPR036188">
    <property type="entry name" value="FAD/NAD-bd_sf"/>
</dbReference>
<evidence type="ECO:0000313" key="7">
    <source>
        <dbReference type="EMBL" id="EOA86111.1"/>
    </source>
</evidence>
<feature type="domain" description="FAD-binding" evidence="6">
    <location>
        <begin position="28"/>
        <end position="380"/>
    </location>
</feature>
<name>R0IMW0_EXST2</name>
<reference evidence="7 8" key="2">
    <citation type="journal article" date="2013" name="PLoS Genet.">
        <title>Comparative genome structure, secondary metabolite, and effector coding capacity across Cochliobolus pathogens.</title>
        <authorList>
            <person name="Condon B.J."/>
            <person name="Leng Y."/>
            <person name="Wu D."/>
            <person name="Bushley K.E."/>
            <person name="Ohm R.A."/>
            <person name="Otillar R."/>
            <person name="Martin J."/>
            <person name="Schackwitz W."/>
            <person name="Grimwood J."/>
            <person name="MohdZainudin N."/>
            <person name="Xue C."/>
            <person name="Wang R."/>
            <person name="Manning V.A."/>
            <person name="Dhillon B."/>
            <person name="Tu Z.J."/>
            <person name="Steffenson B.J."/>
            <person name="Salamov A."/>
            <person name="Sun H."/>
            <person name="Lowry S."/>
            <person name="LaButti K."/>
            <person name="Han J."/>
            <person name="Copeland A."/>
            <person name="Lindquist E."/>
            <person name="Barry K."/>
            <person name="Schmutz J."/>
            <person name="Baker S.E."/>
            <person name="Ciuffetti L.M."/>
            <person name="Grigoriev I.V."/>
            <person name="Zhong S."/>
            <person name="Turgeon B.G."/>
        </authorList>
    </citation>
    <scope>NUCLEOTIDE SEQUENCE [LARGE SCALE GENOMIC DNA]</scope>
    <source>
        <strain evidence="8">28A</strain>
    </source>
</reference>
<gene>
    <name evidence="7" type="ORF">SETTUDRAFT_110485</name>
</gene>
<protein>
    <recommendedName>
        <fullName evidence="6">FAD-binding domain-containing protein</fullName>
    </recommendedName>
</protein>
<dbReference type="eggNOG" id="KOG2614">
    <property type="taxonomic scope" value="Eukaryota"/>
</dbReference>
<comment type="similarity">
    <text evidence="1">Belongs to the paxM FAD-dependent monooxygenase family.</text>
</comment>
<dbReference type="InterPro" id="IPR002938">
    <property type="entry name" value="FAD-bd"/>
</dbReference>
<dbReference type="Pfam" id="PF06314">
    <property type="entry name" value="ADC"/>
    <property type="match status" value="1"/>
</dbReference>
<dbReference type="EMBL" id="KB908615">
    <property type="protein sequence ID" value="EOA86111.1"/>
    <property type="molecule type" value="Genomic_DNA"/>
</dbReference>
<dbReference type="AlphaFoldDB" id="R0IMW0"/>
<accession>R0IMW0</accession>
<organism evidence="7 8">
    <name type="scientific">Exserohilum turcicum (strain 28A)</name>
    <name type="common">Northern leaf blight fungus</name>
    <name type="synonym">Setosphaeria turcica</name>
    <dbReference type="NCBI Taxonomy" id="671987"/>
    <lineage>
        <taxon>Eukaryota</taxon>
        <taxon>Fungi</taxon>
        <taxon>Dikarya</taxon>
        <taxon>Ascomycota</taxon>
        <taxon>Pezizomycotina</taxon>
        <taxon>Dothideomycetes</taxon>
        <taxon>Pleosporomycetidae</taxon>
        <taxon>Pleosporales</taxon>
        <taxon>Pleosporineae</taxon>
        <taxon>Pleosporaceae</taxon>
        <taxon>Exserohilum</taxon>
    </lineage>
</organism>
<dbReference type="InterPro" id="IPR023375">
    <property type="entry name" value="ADC_dom_sf"/>
</dbReference>
<sequence>MGSFLPQCEQLRAAEGDPPNHKPRPLVILIVGAGIGGLTAAVSLRHNGHHVTLLEQSRLASEAGAAVHLTPNANGLLRRCGIFAETFGSVPNDRVLEYVYDGRLLTDINLVQANKRWAHPWLIAQRTALHTKLKEAATATHGTGTPAVLQTSSKVVRVDAELGRVWLDNGTSLMGDVILGADGIHSSVRSVLSNASPYPTGKAAFRFQVTYQLAADDALTRRLSEQKNSLCTWLAKDRRVVMYSCDDNRLLNFVCIHPDDESHREQTTTWSKQGDLSQMLRVFENFDPTLTGLMRKANPAQIKVWQLMDMEEIPWTRDRVALLGDAAHPFTPHQGQGAAMAIEDAASLSVVLPQGTKPEEVVERLQLYEQIRRERAHKIQELSRQAGRDWVEGKLNVDNTDFTHAFDEFDNSIKHFRRWLWAQKPAISSQMPIGFGPSPSPLQDYYGRQYQSKEGGGYREFTTLNVRFKTSRTVLQNMFPTDQFQFRRVDTVCTASWSITKFGRVPWLGGEGYCTMALFFHGVRYVRKKDGSMVNGAFIPVLFESLSDAVVAGRELFGLPKFGCDVQLNHSGSTCRATATWKGSKLVEITLPKLEEIGKDSVEGGAYWGETNVLAYRYIPSVDEPDKPDAAYACVVTHADEGRVKNGGTITFAAQSAEANIDCQAHDWDALPTLHHIASILAEIPVYEILHAKLVKGIVNGTAPRARRIE</sequence>
<dbReference type="InterPro" id="IPR050493">
    <property type="entry name" value="FAD-dep_Monooxygenase_BioMet"/>
</dbReference>
<evidence type="ECO:0000256" key="3">
    <source>
        <dbReference type="ARBA" id="ARBA00022827"/>
    </source>
</evidence>
<keyword evidence="8" id="KW-1185">Reference proteome</keyword>
<dbReference type="RefSeq" id="XP_008026371.1">
    <property type="nucleotide sequence ID" value="XM_008028180.1"/>
</dbReference>
<evidence type="ECO:0000256" key="4">
    <source>
        <dbReference type="ARBA" id="ARBA00023002"/>
    </source>
</evidence>
<dbReference type="GO" id="GO:0071949">
    <property type="term" value="F:FAD binding"/>
    <property type="evidence" value="ECO:0007669"/>
    <property type="project" value="InterPro"/>
</dbReference>
<dbReference type="PANTHER" id="PTHR13789">
    <property type="entry name" value="MONOOXYGENASE"/>
    <property type="match status" value="1"/>
</dbReference>
<dbReference type="Gene3D" id="3.50.50.60">
    <property type="entry name" value="FAD/NAD(P)-binding domain"/>
    <property type="match status" value="1"/>
</dbReference>
<reference evidence="7 8" key="1">
    <citation type="journal article" date="2012" name="PLoS Pathog.">
        <title>Diverse lifestyles and strategies of plant pathogenesis encoded in the genomes of eighteen Dothideomycetes fungi.</title>
        <authorList>
            <person name="Ohm R.A."/>
            <person name="Feau N."/>
            <person name="Henrissat B."/>
            <person name="Schoch C.L."/>
            <person name="Horwitz B.A."/>
            <person name="Barry K.W."/>
            <person name="Condon B.J."/>
            <person name="Copeland A.C."/>
            <person name="Dhillon B."/>
            <person name="Glaser F."/>
            <person name="Hesse C.N."/>
            <person name="Kosti I."/>
            <person name="LaButti K."/>
            <person name="Lindquist E.A."/>
            <person name="Lucas S."/>
            <person name="Salamov A.A."/>
            <person name="Bradshaw R.E."/>
            <person name="Ciuffetti L."/>
            <person name="Hamelin R.C."/>
            <person name="Kema G.H.J."/>
            <person name="Lawrence C."/>
            <person name="Scott J.A."/>
            <person name="Spatafora J.W."/>
            <person name="Turgeon B.G."/>
            <person name="de Wit P.J.G.M."/>
            <person name="Zhong S."/>
            <person name="Goodwin S.B."/>
            <person name="Grigoriev I.V."/>
        </authorList>
    </citation>
    <scope>NUCLEOTIDE SEQUENCE [LARGE SCALE GENOMIC DNA]</scope>
    <source>
        <strain evidence="8">28A</strain>
    </source>
</reference>
<dbReference type="GeneID" id="19395426"/>
<dbReference type="GO" id="GO:0004497">
    <property type="term" value="F:monooxygenase activity"/>
    <property type="evidence" value="ECO:0007669"/>
    <property type="project" value="UniProtKB-KW"/>
</dbReference>
<dbReference type="Gene3D" id="2.40.400.10">
    <property type="entry name" value="Acetoacetate decarboxylase-like"/>
    <property type="match status" value="1"/>
</dbReference>